<dbReference type="EMBL" id="BSRX01000002">
    <property type="protein sequence ID" value="GLW52508.1"/>
    <property type="molecule type" value="Genomic_DNA"/>
</dbReference>
<dbReference type="InterPro" id="IPR037119">
    <property type="entry name" value="Haem_oxidase_HugZ-like_sf"/>
</dbReference>
<dbReference type="InterPro" id="IPR019595">
    <property type="entry name" value="DUF2470"/>
</dbReference>
<comment type="caution">
    <text evidence="2">The sequence shown here is derived from an EMBL/GenBank/DDBJ whole genome shotgun (WGS) entry which is preliminary data.</text>
</comment>
<dbReference type="OrthoDB" id="3381348at2"/>
<proteinExistence type="predicted"/>
<reference evidence="2" key="1">
    <citation type="submission" date="2023-02" db="EMBL/GenBank/DDBJ databases">
        <title>Kitasatospora phosalacinea NBRC 14362.</title>
        <authorList>
            <person name="Ichikawa N."/>
            <person name="Sato H."/>
            <person name="Tonouchi N."/>
        </authorList>
    </citation>
    <scope>NUCLEOTIDE SEQUENCE</scope>
    <source>
        <strain evidence="2">NBRC 14362</strain>
    </source>
</reference>
<dbReference type="AlphaFoldDB" id="A0A9W6PCK3"/>
<dbReference type="SUPFAM" id="SSF50475">
    <property type="entry name" value="FMN-binding split barrel"/>
    <property type="match status" value="1"/>
</dbReference>
<accession>A0A9W6PCK3</accession>
<dbReference type="Proteomes" id="UP001165143">
    <property type="component" value="Unassembled WGS sequence"/>
</dbReference>
<feature type="domain" description="DUF2470" evidence="1">
    <location>
        <begin position="163"/>
        <end position="240"/>
    </location>
</feature>
<name>A0A9W6PCK3_9ACTN</name>
<protein>
    <recommendedName>
        <fullName evidence="1">DUF2470 domain-containing protein</fullName>
    </recommendedName>
</protein>
<dbReference type="Gene3D" id="3.20.180.10">
    <property type="entry name" value="PNP-oxidase-like"/>
    <property type="match status" value="1"/>
</dbReference>
<sequence length="249" mass="26917">MLPQPARRPSAAERARTLLEHASSTVLDVHGADLTARPGLPPQVACALRPDGSVAVLVSRESALHRITALARTPLTAELDCVDVAPVALPHRVRGRLLVRGQLTRSPGESAAALFPRHGHHGDVLLRLEPEHLALDDLWGSECCVDPDETAAASPDPVAAEETGLLQHLADAHADQLLLLGTRALDHHRPTAERLHGVRPVALDRHGLRVRLLLGDGSLDARFDFHRPVTRPDDLPEAMHRLFAPTLTP</sequence>
<dbReference type="RefSeq" id="WP_051778452.1">
    <property type="nucleotide sequence ID" value="NZ_BSRX01000002.1"/>
</dbReference>
<evidence type="ECO:0000313" key="2">
    <source>
        <dbReference type="EMBL" id="GLW52508.1"/>
    </source>
</evidence>
<evidence type="ECO:0000313" key="3">
    <source>
        <dbReference type="Proteomes" id="UP001165143"/>
    </source>
</evidence>
<gene>
    <name evidence="2" type="ORF">Kpho01_05190</name>
</gene>
<organism evidence="2 3">
    <name type="scientific">Kitasatospora phosalacinea</name>
    <dbReference type="NCBI Taxonomy" id="2065"/>
    <lineage>
        <taxon>Bacteria</taxon>
        <taxon>Bacillati</taxon>
        <taxon>Actinomycetota</taxon>
        <taxon>Actinomycetes</taxon>
        <taxon>Kitasatosporales</taxon>
        <taxon>Streptomycetaceae</taxon>
        <taxon>Kitasatospora</taxon>
    </lineage>
</organism>
<evidence type="ECO:0000259" key="1">
    <source>
        <dbReference type="Pfam" id="PF10615"/>
    </source>
</evidence>
<dbReference type="Pfam" id="PF10615">
    <property type="entry name" value="DUF2470"/>
    <property type="match status" value="1"/>
</dbReference>